<gene>
    <name evidence="1" type="ORF">CBP51_05040</name>
</gene>
<proteinExistence type="predicted"/>
<dbReference type="AlphaFoldDB" id="A0A266Q980"/>
<evidence type="ECO:0000313" key="2">
    <source>
        <dbReference type="Proteomes" id="UP000216101"/>
    </source>
</evidence>
<protein>
    <submittedName>
        <fullName evidence="1">Uncharacterized protein</fullName>
    </submittedName>
</protein>
<sequence>MKNISLPVLAQQMVKSYTQFALPLCVISTDERFHPWILKEFTRIKSSKAISKNGNHFRYQMDHAYDTNLLKMDYQHVLDIAKYYWVDIDNPARFMISKLEEGYYIHAQFNEKHLSVKKSFRKKNHVHPTLIYGVDELNKVFKGVGFLGGEFKKYDVYFDDLAGSTRVKTSFFSFTAANSHTDVGLYCYRLKNKDSALHNFLIRDFLDSIEDYVSYRKDDEWLYGMAGYELLLDNLGNPANKEKFIKYNTTHFIAESRMVLSRAWKFILDNSEYHDEYEPIERLLDSMAKEFEAIRYFHIERMADGNSDSFINKRADAEIMHKAFVKAFAMERDVLSRIKEMLTEV</sequence>
<comment type="caution">
    <text evidence="1">The sequence shown here is derived from an EMBL/GenBank/DDBJ whole genome shotgun (WGS) entry which is preliminary data.</text>
</comment>
<dbReference type="EMBL" id="NHNI01000001">
    <property type="protein sequence ID" value="OZY86395.1"/>
    <property type="molecule type" value="Genomic_DNA"/>
</dbReference>
<reference evidence="2" key="1">
    <citation type="submission" date="2017-05" db="EMBL/GenBank/DDBJ databases">
        <authorList>
            <person name="Barney B.M."/>
        </authorList>
    </citation>
    <scope>NUCLEOTIDE SEQUENCE [LARGE SCALE GENOMIC DNA]</scope>
    <source>
        <strain evidence="2">PSBB022</strain>
    </source>
</reference>
<name>A0A266Q980_9GAMM</name>
<organism evidence="1 2">
    <name type="scientific">Cellvibrio mixtus</name>
    <dbReference type="NCBI Taxonomy" id="39650"/>
    <lineage>
        <taxon>Bacteria</taxon>
        <taxon>Pseudomonadati</taxon>
        <taxon>Pseudomonadota</taxon>
        <taxon>Gammaproteobacteria</taxon>
        <taxon>Cellvibrionales</taxon>
        <taxon>Cellvibrionaceae</taxon>
        <taxon>Cellvibrio</taxon>
    </lineage>
</organism>
<accession>A0A266Q980</accession>
<dbReference type="RefSeq" id="WP_094984065.1">
    <property type="nucleotide sequence ID" value="NZ_NHNI01000001.1"/>
</dbReference>
<dbReference type="Proteomes" id="UP000216101">
    <property type="component" value="Unassembled WGS sequence"/>
</dbReference>
<evidence type="ECO:0000313" key="1">
    <source>
        <dbReference type="EMBL" id="OZY86395.1"/>
    </source>
</evidence>
<keyword evidence="2" id="KW-1185">Reference proteome</keyword>